<comment type="pathway">
    <text evidence="2 9">Amino-acid biosynthesis; L-tryptophan biosynthesis; L-tryptophan from chorismate: step 3/5.</text>
</comment>
<reference evidence="11 12" key="1">
    <citation type="submission" date="2013-08" db="EMBL/GenBank/DDBJ databases">
        <authorList>
            <person name="Huang J."/>
            <person name="Wang G."/>
        </authorList>
    </citation>
    <scope>NUCLEOTIDE SEQUENCE [LARGE SCALE GENOMIC DNA]</scope>
    <source>
        <strain evidence="11 12">JSM 076056</strain>
    </source>
</reference>
<evidence type="ECO:0000256" key="2">
    <source>
        <dbReference type="ARBA" id="ARBA00004664"/>
    </source>
</evidence>
<keyword evidence="6 9" id="KW-0822">Tryptophan biosynthesis</keyword>
<dbReference type="AlphaFoldDB" id="A0A0A5GS89"/>
<dbReference type="Gene3D" id="3.20.20.70">
    <property type="entry name" value="Aldolase class I"/>
    <property type="match status" value="1"/>
</dbReference>
<comment type="similarity">
    <text evidence="9">Belongs to the TrpF family.</text>
</comment>
<dbReference type="InterPro" id="IPR013785">
    <property type="entry name" value="Aldolase_TIM"/>
</dbReference>
<organism evidence="11 12">
    <name type="scientific">Pontibacillus halophilus JSM 076056 = DSM 19796</name>
    <dbReference type="NCBI Taxonomy" id="1385510"/>
    <lineage>
        <taxon>Bacteria</taxon>
        <taxon>Bacillati</taxon>
        <taxon>Bacillota</taxon>
        <taxon>Bacilli</taxon>
        <taxon>Bacillales</taxon>
        <taxon>Bacillaceae</taxon>
        <taxon>Pontibacillus</taxon>
    </lineage>
</organism>
<evidence type="ECO:0000256" key="3">
    <source>
        <dbReference type="ARBA" id="ARBA00012572"/>
    </source>
</evidence>
<evidence type="ECO:0000256" key="4">
    <source>
        <dbReference type="ARBA" id="ARBA00022272"/>
    </source>
</evidence>
<protein>
    <recommendedName>
        <fullName evidence="4 9">N-(5'-phosphoribosyl)anthranilate isomerase</fullName>
        <shortName evidence="9">PRAI</shortName>
        <ecNumber evidence="3 9">5.3.1.24</ecNumber>
    </recommendedName>
</protein>
<dbReference type="OrthoDB" id="9786954at2"/>
<dbReference type="GO" id="GO:0004640">
    <property type="term" value="F:phosphoribosylanthranilate isomerase activity"/>
    <property type="evidence" value="ECO:0007669"/>
    <property type="project" value="UniProtKB-UniRule"/>
</dbReference>
<dbReference type="PANTHER" id="PTHR42894:SF1">
    <property type="entry name" value="N-(5'-PHOSPHORIBOSYL)ANTHRANILATE ISOMERASE"/>
    <property type="match status" value="1"/>
</dbReference>
<dbReference type="InterPro" id="IPR044643">
    <property type="entry name" value="TrpF_fam"/>
</dbReference>
<dbReference type="STRING" id="1385510.GCA_000425205_00060"/>
<feature type="domain" description="N-(5'phosphoribosyl) anthranilate isomerase (PRAI)" evidence="10">
    <location>
        <begin position="5"/>
        <end position="207"/>
    </location>
</feature>
<dbReference type="InterPro" id="IPR001240">
    <property type="entry name" value="PRAI_dom"/>
</dbReference>
<dbReference type="NCBIfam" id="NF002301">
    <property type="entry name" value="PRK01222.2-1"/>
    <property type="match status" value="1"/>
</dbReference>
<dbReference type="eggNOG" id="COG0135">
    <property type="taxonomic scope" value="Bacteria"/>
</dbReference>
<keyword evidence="8 9" id="KW-0413">Isomerase</keyword>
<dbReference type="SUPFAM" id="SSF51366">
    <property type="entry name" value="Ribulose-phoshate binding barrel"/>
    <property type="match status" value="1"/>
</dbReference>
<dbReference type="InterPro" id="IPR011060">
    <property type="entry name" value="RibuloseP-bd_barrel"/>
</dbReference>
<evidence type="ECO:0000313" key="11">
    <source>
        <dbReference type="EMBL" id="KGX93990.1"/>
    </source>
</evidence>
<evidence type="ECO:0000256" key="1">
    <source>
        <dbReference type="ARBA" id="ARBA00001164"/>
    </source>
</evidence>
<dbReference type="Proteomes" id="UP000030528">
    <property type="component" value="Unassembled WGS sequence"/>
</dbReference>
<comment type="caution">
    <text evidence="11">The sequence shown here is derived from an EMBL/GenBank/DDBJ whole genome shotgun (WGS) entry which is preliminary data.</text>
</comment>
<evidence type="ECO:0000256" key="5">
    <source>
        <dbReference type="ARBA" id="ARBA00022605"/>
    </source>
</evidence>
<keyword evidence="7 9" id="KW-0057">Aromatic amino acid biosynthesis</keyword>
<evidence type="ECO:0000256" key="9">
    <source>
        <dbReference type="HAMAP-Rule" id="MF_00135"/>
    </source>
</evidence>
<evidence type="ECO:0000256" key="8">
    <source>
        <dbReference type="ARBA" id="ARBA00023235"/>
    </source>
</evidence>
<dbReference type="HAMAP" id="MF_00135">
    <property type="entry name" value="PRAI"/>
    <property type="match status" value="1"/>
</dbReference>
<dbReference type="EMBL" id="AVPE01000001">
    <property type="protein sequence ID" value="KGX93990.1"/>
    <property type="molecule type" value="Genomic_DNA"/>
</dbReference>
<name>A0A0A5GS89_9BACI</name>
<comment type="catalytic activity">
    <reaction evidence="1 9">
        <text>N-(5-phospho-beta-D-ribosyl)anthranilate = 1-(2-carboxyphenylamino)-1-deoxy-D-ribulose 5-phosphate</text>
        <dbReference type="Rhea" id="RHEA:21540"/>
        <dbReference type="ChEBI" id="CHEBI:18277"/>
        <dbReference type="ChEBI" id="CHEBI:58613"/>
        <dbReference type="EC" id="5.3.1.24"/>
    </reaction>
</comment>
<dbReference type="Pfam" id="PF00697">
    <property type="entry name" value="PRAI"/>
    <property type="match status" value="1"/>
</dbReference>
<sequence>MTEVKLCGNRSQADYKKSVESGAPYIGVIFAESKRQVLPEAVNEWIKNHPPKPHQRIVGVFVNPSIQRIEEVLSLTRLDILQLHGNETEATILAIKERFPLPVWKAIPHHEKAVQQMKLYEGIIDGYVIDAKVQGAFGGTGISFDWSHVPTYINEGKRQGVPCFIAGGVRPENVDELLGYEPFGIDVSSGTETDEQKDTKKIESIVRRSIHVSHLS</sequence>
<keyword evidence="5 9" id="KW-0028">Amino-acid biosynthesis</keyword>
<evidence type="ECO:0000256" key="7">
    <source>
        <dbReference type="ARBA" id="ARBA00023141"/>
    </source>
</evidence>
<gene>
    <name evidence="9" type="primary">trpF</name>
    <name evidence="11" type="ORF">N781_02110</name>
</gene>
<proteinExistence type="inferred from homology"/>
<accession>A0A0A5GS89</accession>
<dbReference type="PANTHER" id="PTHR42894">
    <property type="entry name" value="N-(5'-PHOSPHORIBOSYL)ANTHRANILATE ISOMERASE"/>
    <property type="match status" value="1"/>
</dbReference>
<dbReference type="RefSeq" id="WP_026798892.1">
    <property type="nucleotide sequence ID" value="NZ_AULI01000001.1"/>
</dbReference>
<evidence type="ECO:0000259" key="10">
    <source>
        <dbReference type="Pfam" id="PF00697"/>
    </source>
</evidence>
<dbReference type="GO" id="GO:0000162">
    <property type="term" value="P:L-tryptophan biosynthetic process"/>
    <property type="evidence" value="ECO:0007669"/>
    <property type="project" value="UniProtKB-UniRule"/>
</dbReference>
<keyword evidence="12" id="KW-1185">Reference proteome</keyword>
<evidence type="ECO:0000313" key="12">
    <source>
        <dbReference type="Proteomes" id="UP000030528"/>
    </source>
</evidence>
<evidence type="ECO:0000256" key="6">
    <source>
        <dbReference type="ARBA" id="ARBA00022822"/>
    </source>
</evidence>
<dbReference type="CDD" id="cd00405">
    <property type="entry name" value="PRAI"/>
    <property type="match status" value="1"/>
</dbReference>
<dbReference type="EC" id="5.3.1.24" evidence="3 9"/>
<dbReference type="UniPathway" id="UPA00035">
    <property type="reaction ID" value="UER00042"/>
</dbReference>